<evidence type="ECO:0000313" key="2">
    <source>
        <dbReference type="EMBL" id="GAA5192105.1"/>
    </source>
</evidence>
<dbReference type="InterPro" id="IPR036691">
    <property type="entry name" value="Endo/exonu/phosph_ase_sf"/>
</dbReference>
<dbReference type="InterPro" id="IPR005135">
    <property type="entry name" value="Endo/exonuclease/phosphatase"/>
</dbReference>
<reference evidence="3" key="1">
    <citation type="journal article" date="2019" name="Int. J. Syst. Evol. Microbiol.">
        <title>The Global Catalogue of Microorganisms (GCM) 10K type strain sequencing project: providing services to taxonomists for standard genome sequencing and annotation.</title>
        <authorList>
            <consortium name="The Broad Institute Genomics Platform"/>
            <consortium name="The Broad Institute Genome Sequencing Center for Infectious Disease"/>
            <person name="Wu L."/>
            <person name="Ma J."/>
        </authorList>
    </citation>
    <scope>NUCLEOTIDE SEQUENCE [LARGE SCALE GENOMIC DNA]</scope>
    <source>
        <strain evidence="3">JCM 18304</strain>
    </source>
</reference>
<dbReference type="RefSeq" id="WP_345633623.1">
    <property type="nucleotide sequence ID" value="NZ_BAABJQ010000016.1"/>
</dbReference>
<proteinExistence type="predicted"/>
<accession>A0ABP9S954</accession>
<dbReference type="PANTHER" id="PTHR14859:SF15">
    <property type="entry name" value="ENDONUCLEASE_EXONUCLEASE_PHOSPHATASE DOMAIN-CONTAINING PROTEIN"/>
    <property type="match status" value="1"/>
</dbReference>
<feature type="domain" description="Endonuclease/exonuclease/phosphatase" evidence="1">
    <location>
        <begin position="11"/>
        <end position="229"/>
    </location>
</feature>
<sequence>MPVTAALSVASLNLHCGRDRHGDPFPVAEAIGTLDADVVLVQESWRPAGADSLVRKAAEWGYGEPLELEFLADTTLRALDVVDDQGVDERGGWGLAVLSRLPWRRYEHVWLGQAASDVGPRGALVVEVELPGGVPLRVVNAHLTHRVVHGPGQLRRLVTALCEDDQPTIIGGDLNMCRPTVWLCRPYRTAVRGRTWPAHSPVAQIDHLLVSSGITVTSQRVGPPVGSDHRPIQVSLRVDEA</sequence>
<dbReference type="Pfam" id="PF03372">
    <property type="entry name" value="Exo_endo_phos"/>
    <property type="match status" value="1"/>
</dbReference>
<gene>
    <name evidence="2" type="ORF">GCM10023322_50980</name>
</gene>
<keyword evidence="3" id="KW-1185">Reference proteome</keyword>
<dbReference type="EMBL" id="BAABJQ010000016">
    <property type="protein sequence ID" value="GAA5192105.1"/>
    <property type="molecule type" value="Genomic_DNA"/>
</dbReference>
<dbReference type="Proteomes" id="UP001501570">
    <property type="component" value="Unassembled WGS sequence"/>
</dbReference>
<dbReference type="Gene3D" id="3.60.10.10">
    <property type="entry name" value="Endonuclease/exonuclease/phosphatase"/>
    <property type="match status" value="1"/>
</dbReference>
<organism evidence="2 3">
    <name type="scientific">Rugosimonospora acidiphila</name>
    <dbReference type="NCBI Taxonomy" id="556531"/>
    <lineage>
        <taxon>Bacteria</taxon>
        <taxon>Bacillati</taxon>
        <taxon>Actinomycetota</taxon>
        <taxon>Actinomycetes</taxon>
        <taxon>Micromonosporales</taxon>
        <taxon>Micromonosporaceae</taxon>
        <taxon>Rugosimonospora</taxon>
    </lineage>
</organism>
<dbReference type="SUPFAM" id="SSF56219">
    <property type="entry name" value="DNase I-like"/>
    <property type="match status" value="1"/>
</dbReference>
<comment type="caution">
    <text evidence="2">The sequence shown here is derived from an EMBL/GenBank/DDBJ whole genome shotgun (WGS) entry which is preliminary data.</text>
</comment>
<evidence type="ECO:0000313" key="3">
    <source>
        <dbReference type="Proteomes" id="UP001501570"/>
    </source>
</evidence>
<dbReference type="InterPro" id="IPR051916">
    <property type="entry name" value="GPI-anchor_lipid_remodeler"/>
</dbReference>
<protein>
    <recommendedName>
        <fullName evidence="1">Endonuclease/exonuclease/phosphatase domain-containing protein</fullName>
    </recommendedName>
</protein>
<dbReference type="PANTHER" id="PTHR14859">
    <property type="entry name" value="CALCOFLUOR WHITE HYPERSENSITIVE PROTEIN PRECURSOR"/>
    <property type="match status" value="1"/>
</dbReference>
<evidence type="ECO:0000259" key="1">
    <source>
        <dbReference type="Pfam" id="PF03372"/>
    </source>
</evidence>
<name>A0ABP9S954_9ACTN</name>